<evidence type="ECO:0000313" key="13">
    <source>
        <dbReference type="EMBL" id="MFC6362725.1"/>
    </source>
</evidence>
<evidence type="ECO:0000256" key="12">
    <source>
        <dbReference type="PIRNR" id="PIRNR006268"/>
    </source>
</evidence>
<evidence type="ECO:0000256" key="1">
    <source>
        <dbReference type="ARBA" id="ARBA00001946"/>
    </source>
</evidence>
<dbReference type="Proteomes" id="UP001596215">
    <property type="component" value="Unassembled WGS sequence"/>
</dbReference>
<dbReference type="InterPro" id="IPR003374">
    <property type="entry name" value="ApbE-like_sf"/>
</dbReference>
<protein>
    <recommendedName>
        <fullName evidence="4 12">FAD:protein FMN transferase</fullName>
        <ecNumber evidence="3 12">2.7.1.180</ecNumber>
    </recommendedName>
    <alternativeName>
        <fullName evidence="10 12">Flavin transferase</fullName>
    </alternativeName>
</protein>
<accession>A0ABW1VR04</accession>
<evidence type="ECO:0000256" key="5">
    <source>
        <dbReference type="ARBA" id="ARBA00022630"/>
    </source>
</evidence>
<name>A0ABW1VR04_9GAMM</name>
<dbReference type="InterPro" id="IPR024932">
    <property type="entry name" value="ApbE"/>
</dbReference>
<dbReference type="EC" id="2.7.1.180" evidence="3 12"/>
<evidence type="ECO:0000256" key="11">
    <source>
        <dbReference type="ARBA" id="ARBA00048540"/>
    </source>
</evidence>
<sequence length="318" mass="34759">MDRTQGSYCYRAVMMGTDIELQLAGHQPELARQVFRIIQQLENLLTVNRPDSQLMAVNRAAGQHGVSVDRQVFELIDCAHQVSLQGGCFNLAIGPLVKCWKIGFSGDSVPSPATLKSLLNLCDPRAVVLDRQRCSIFLTRPGMEIDAGAIAKGYIADRVCGFLQQQGTRQALINLGGNIRVTEAVAPATAWSVGLRQPFSEHGALLGVITVNDRSVVTSGVSERYFICGGRHYHHILDPRSGYPLDNDLLSVTVISADSVSGEIHSTQLYGMGLQRAGHWLTTRHDIEAIFVTRDGRVVCPSQRQFSFRQTAGMPVTG</sequence>
<evidence type="ECO:0000256" key="9">
    <source>
        <dbReference type="ARBA" id="ARBA00022842"/>
    </source>
</evidence>
<dbReference type="SUPFAM" id="SSF143631">
    <property type="entry name" value="ApbE-like"/>
    <property type="match status" value="1"/>
</dbReference>
<dbReference type="Pfam" id="PF02424">
    <property type="entry name" value="ApbE"/>
    <property type="match status" value="1"/>
</dbReference>
<dbReference type="PANTHER" id="PTHR30040:SF2">
    <property type="entry name" value="FAD:PROTEIN FMN TRANSFERASE"/>
    <property type="match status" value="1"/>
</dbReference>
<evidence type="ECO:0000256" key="8">
    <source>
        <dbReference type="ARBA" id="ARBA00022827"/>
    </source>
</evidence>
<evidence type="ECO:0000256" key="6">
    <source>
        <dbReference type="ARBA" id="ARBA00022679"/>
    </source>
</evidence>
<evidence type="ECO:0000256" key="4">
    <source>
        <dbReference type="ARBA" id="ARBA00016337"/>
    </source>
</evidence>
<dbReference type="GO" id="GO:0016740">
    <property type="term" value="F:transferase activity"/>
    <property type="evidence" value="ECO:0007669"/>
    <property type="project" value="UniProtKB-KW"/>
</dbReference>
<evidence type="ECO:0000256" key="7">
    <source>
        <dbReference type="ARBA" id="ARBA00022723"/>
    </source>
</evidence>
<evidence type="ECO:0000256" key="3">
    <source>
        <dbReference type="ARBA" id="ARBA00011955"/>
    </source>
</evidence>
<comment type="cofactor">
    <cofactor evidence="1">
        <name>Mg(2+)</name>
        <dbReference type="ChEBI" id="CHEBI:18420"/>
    </cofactor>
</comment>
<keyword evidence="8 12" id="KW-0274">FAD</keyword>
<comment type="similarity">
    <text evidence="2 12">Belongs to the ApbE family.</text>
</comment>
<keyword evidence="9 12" id="KW-0460">Magnesium</keyword>
<reference evidence="14" key="1">
    <citation type="journal article" date="2019" name="Int. J. Syst. Evol. Microbiol.">
        <title>The Global Catalogue of Microorganisms (GCM) 10K type strain sequencing project: providing services to taxonomists for standard genome sequencing and annotation.</title>
        <authorList>
            <consortium name="The Broad Institute Genomics Platform"/>
            <consortium name="The Broad Institute Genome Sequencing Center for Infectious Disease"/>
            <person name="Wu L."/>
            <person name="Ma J."/>
        </authorList>
    </citation>
    <scope>NUCLEOTIDE SEQUENCE [LARGE SCALE GENOMIC DNA]</scope>
    <source>
        <strain evidence="14">CGMCC 4.1530</strain>
    </source>
</reference>
<evidence type="ECO:0000313" key="14">
    <source>
        <dbReference type="Proteomes" id="UP001596215"/>
    </source>
</evidence>
<organism evidence="13 14">
    <name type="scientific">Tatumella punctata</name>
    <dbReference type="NCBI Taxonomy" id="399969"/>
    <lineage>
        <taxon>Bacteria</taxon>
        <taxon>Pseudomonadati</taxon>
        <taxon>Pseudomonadota</taxon>
        <taxon>Gammaproteobacteria</taxon>
        <taxon>Enterobacterales</taxon>
        <taxon>Erwiniaceae</taxon>
        <taxon>Tatumella</taxon>
    </lineage>
</organism>
<dbReference type="RefSeq" id="WP_212708622.1">
    <property type="nucleotide sequence ID" value="NZ_BAAAFW010000014.1"/>
</dbReference>
<keyword evidence="5 12" id="KW-0285">Flavoprotein</keyword>
<comment type="catalytic activity">
    <reaction evidence="11 12">
        <text>L-threonyl-[protein] + FAD = FMN-L-threonyl-[protein] + AMP + H(+)</text>
        <dbReference type="Rhea" id="RHEA:36847"/>
        <dbReference type="Rhea" id="RHEA-COMP:11060"/>
        <dbReference type="Rhea" id="RHEA-COMP:11061"/>
        <dbReference type="ChEBI" id="CHEBI:15378"/>
        <dbReference type="ChEBI" id="CHEBI:30013"/>
        <dbReference type="ChEBI" id="CHEBI:57692"/>
        <dbReference type="ChEBI" id="CHEBI:74257"/>
        <dbReference type="ChEBI" id="CHEBI:456215"/>
        <dbReference type="EC" id="2.7.1.180"/>
    </reaction>
</comment>
<evidence type="ECO:0000256" key="2">
    <source>
        <dbReference type="ARBA" id="ARBA00008282"/>
    </source>
</evidence>
<dbReference type="PANTHER" id="PTHR30040">
    <property type="entry name" value="THIAMINE BIOSYNTHESIS LIPOPROTEIN APBE"/>
    <property type="match status" value="1"/>
</dbReference>
<keyword evidence="7 12" id="KW-0479">Metal-binding</keyword>
<evidence type="ECO:0000256" key="10">
    <source>
        <dbReference type="ARBA" id="ARBA00031306"/>
    </source>
</evidence>
<comment type="caution">
    <text evidence="13">The sequence shown here is derived from an EMBL/GenBank/DDBJ whole genome shotgun (WGS) entry which is preliminary data.</text>
</comment>
<gene>
    <name evidence="13" type="ORF">ACFP73_11565</name>
</gene>
<proteinExistence type="inferred from homology"/>
<dbReference type="Gene3D" id="3.10.520.10">
    <property type="entry name" value="ApbE-like domains"/>
    <property type="match status" value="1"/>
</dbReference>
<keyword evidence="6 12" id="KW-0808">Transferase</keyword>
<keyword evidence="14" id="KW-1185">Reference proteome</keyword>
<dbReference type="PIRSF" id="PIRSF006268">
    <property type="entry name" value="ApbE"/>
    <property type="match status" value="1"/>
</dbReference>
<dbReference type="EMBL" id="JBHSUC010000014">
    <property type="protein sequence ID" value="MFC6362725.1"/>
    <property type="molecule type" value="Genomic_DNA"/>
</dbReference>